<evidence type="ECO:0000256" key="6">
    <source>
        <dbReference type="ARBA" id="ARBA00022454"/>
    </source>
</evidence>
<keyword evidence="16" id="KW-0137">Centromere</keyword>
<keyword evidence="10" id="KW-0498">Mitosis</keyword>
<feature type="region of interest" description="Disordered" evidence="18">
    <location>
        <begin position="1"/>
        <end position="26"/>
    </location>
</feature>
<evidence type="ECO:0000256" key="17">
    <source>
        <dbReference type="ARBA" id="ARBA00030568"/>
    </source>
</evidence>
<gene>
    <name evidence="19" type="ORF">F5X68DRAFT_193304</name>
</gene>
<keyword evidence="6" id="KW-0158">Chromosome</keyword>
<dbReference type="EMBL" id="JAGSXJ010000021">
    <property type="protein sequence ID" value="KAH6678929.1"/>
    <property type="molecule type" value="Genomic_DNA"/>
</dbReference>
<evidence type="ECO:0000256" key="10">
    <source>
        <dbReference type="ARBA" id="ARBA00022776"/>
    </source>
</evidence>
<sequence>MSFPARSIPPRLPGPASSSSGGPSPALIARIEEKKAELQSLKQLRDMSAEVASQMEALEQQLSTLSNGTEAIATVIGNWHNVLGAINMASAKLAKSNLDTATPATDGQDPNAPPLPLALVRIPTEHAPSLQAQAELAEQEADKRSP</sequence>
<evidence type="ECO:0000256" key="14">
    <source>
        <dbReference type="ARBA" id="ARBA00023242"/>
    </source>
</evidence>
<dbReference type="GO" id="GO:0005874">
    <property type="term" value="C:microtubule"/>
    <property type="evidence" value="ECO:0007669"/>
    <property type="project" value="UniProtKB-KW"/>
</dbReference>
<dbReference type="GO" id="GO:0042729">
    <property type="term" value="C:DASH complex"/>
    <property type="evidence" value="ECO:0007669"/>
    <property type="project" value="InterPro"/>
</dbReference>
<feature type="compositionally biased region" description="Low complexity" evidence="18">
    <location>
        <begin position="14"/>
        <end position="26"/>
    </location>
</feature>
<name>A0A9P8V6B2_9PEZI</name>
<protein>
    <recommendedName>
        <fullName evidence="5">DASH complex subunit DAD2</fullName>
    </recommendedName>
    <alternativeName>
        <fullName evidence="17">Outer kinetochore protein DAD2</fullName>
    </alternativeName>
</protein>
<evidence type="ECO:0000256" key="11">
    <source>
        <dbReference type="ARBA" id="ARBA00022829"/>
    </source>
</evidence>
<evidence type="ECO:0000256" key="1">
    <source>
        <dbReference type="ARBA" id="ARBA00004123"/>
    </source>
</evidence>
<dbReference type="Proteomes" id="UP000770015">
    <property type="component" value="Unassembled WGS sequence"/>
</dbReference>
<evidence type="ECO:0000256" key="2">
    <source>
        <dbReference type="ARBA" id="ARBA00004186"/>
    </source>
</evidence>
<dbReference type="GO" id="GO:1990023">
    <property type="term" value="C:mitotic spindle midzone"/>
    <property type="evidence" value="ECO:0007669"/>
    <property type="project" value="TreeGrafter"/>
</dbReference>
<keyword evidence="14" id="KW-0539">Nucleus</keyword>
<evidence type="ECO:0000313" key="19">
    <source>
        <dbReference type="EMBL" id="KAH6678929.1"/>
    </source>
</evidence>
<reference evidence="19" key="1">
    <citation type="journal article" date="2021" name="Nat. Commun.">
        <title>Genetic determinants of endophytism in the Arabidopsis root mycobiome.</title>
        <authorList>
            <person name="Mesny F."/>
            <person name="Miyauchi S."/>
            <person name="Thiergart T."/>
            <person name="Pickel B."/>
            <person name="Atanasova L."/>
            <person name="Karlsson M."/>
            <person name="Huettel B."/>
            <person name="Barry K.W."/>
            <person name="Haridas S."/>
            <person name="Chen C."/>
            <person name="Bauer D."/>
            <person name="Andreopoulos W."/>
            <person name="Pangilinan J."/>
            <person name="LaButti K."/>
            <person name="Riley R."/>
            <person name="Lipzen A."/>
            <person name="Clum A."/>
            <person name="Drula E."/>
            <person name="Henrissat B."/>
            <person name="Kohler A."/>
            <person name="Grigoriev I.V."/>
            <person name="Martin F.M."/>
            <person name="Hacquard S."/>
        </authorList>
    </citation>
    <scope>NUCLEOTIDE SEQUENCE</scope>
    <source>
        <strain evidence="19">MPI-SDFR-AT-0117</strain>
    </source>
</reference>
<evidence type="ECO:0000256" key="18">
    <source>
        <dbReference type="SAM" id="MobiDB-lite"/>
    </source>
</evidence>
<keyword evidence="12" id="KW-0995">Kinetochore</keyword>
<dbReference type="PANTHER" id="PTHR28036">
    <property type="entry name" value="DASH COMPLEX SUBUNIT DAD2"/>
    <property type="match status" value="1"/>
</dbReference>
<keyword evidence="11" id="KW-0159">Chromosome partition</keyword>
<dbReference type="GO" id="GO:0044732">
    <property type="term" value="C:mitotic spindle pole body"/>
    <property type="evidence" value="ECO:0007669"/>
    <property type="project" value="TreeGrafter"/>
</dbReference>
<feature type="region of interest" description="Disordered" evidence="18">
    <location>
        <begin position="126"/>
        <end position="146"/>
    </location>
</feature>
<evidence type="ECO:0000256" key="15">
    <source>
        <dbReference type="ARBA" id="ARBA00023306"/>
    </source>
</evidence>
<dbReference type="GO" id="GO:0000278">
    <property type="term" value="P:mitotic cell cycle"/>
    <property type="evidence" value="ECO:0007669"/>
    <property type="project" value="InterPro"/>
</dbReference>
<comment type="similarity">
    <text evidence="4">Belongs to the DASH complex DAD2 family.</text>
</comment>
<keyword evidence="7" id="KW-0963">Cytoplasm</keyword>
<evidence type="ECO:0000256" key="13">
    <source>
        <dbReference type="ARBA" id="ARBA00023212"/>
    </source>
</evidence>
<evidence type="ECO:0000256" key="7">
    <source>
        <dbReference type="ARBA" id="ARBA00022490"/>
    </source>
</evidence>
<proteinExistence type="inferred from homology"/>
<keyword evidence="20" id="KW-1185">Reference proteome</keyword>
<keyword evidence="13" id="KW-0206">Cytoskeleton</keyword>
<evidence type="ECO:0000256" key="9">
    <source>
        <dbReference type="ARBA" id="ARBA00022701"/>
    </source>
</evidence>
<keyword evidence="15" id="KW-0131">Cell cycle</keyword>
<comment type="caution">
    <text evidence="19">The sequence shown here is derived from an EMBL/GenBank/DDBJ whole genome shotgun (WGS) entry which is preliminary data.</text>
</comment>
<dbReference type="OrthoDB" id="3230169at2759"/>
<evidence type="ECO:0000313" key="20">
    <source>
        <dbReference type="Proteomes" id="UP000770015"/>
    </source>
</evidence>
<keyword evidence="9" id="KW-0493">Microtubule</keyword>
<dbReference type="GO" id="GO:0008608">
    <property type="term" value="P:attachment of spindle microtubules to kinetochore"/>
    <property type="evidence" value="ECO:0007669"/>
    <property type="project" value="TreeGrafter"/>
</dbReference>
<dbReference type="GO" id="GO:0051301">
    <property type="term" value="P:cell division"/>
    <property type="evidence" value="ECO:0007669"/>
    <property type="project" value="UniProtKB-KW"/>
</dbReference>
<evidence type="ECO:0000256" key="16">
    <source>
        <dbReference type="ARBA" id="ARBA00023328"/>
    </source>
</evidence>
<dbReference type="InterPro" id="IPR013963">
    <property type="entry name" value="DASH_Dad2"/>
</dbReference>
<evidence type="ECO:0000256" key="3">
    <source>
        <dbReference type="ARBA" id="ARBA00004629"/>
    </source>
</evidence>
<accession>A0A9P8V6B2</accession>
<organism evidence="19 20">
    <name type="scientific">Plectosphaerella plurivora</name>
    <dbReference type="NCBI Taxonomy" id="936078"/>
    <lineage>
        <taxon>Eukaryota</taxon>
        <taxon>Fungi</taxon>
        <taxon>Dikarya</taxon>
        <taxon>Ascomycota</taxon>
        <taxon>Pezizomycotina</taxon>
        <taxon>Sordariomycetes</taxon>
        <taxon>Hypocreomycetidae</taxon>
        <taxon>Glomerellales</taxon>
        <taxon>Plectosphaerellaceae</taxon>
        <taxon>Plectosphaerella</taxon>
    </lineage>
</organism>
<keyword evidence="8" id="KW-0132">Cell division</keyword>
<evidence type="ECO:0000256" key="5">
    <source>
        <dbReference type="ARBA" id="ARBA00020260"/>
    </source>
</evidence>
<comment type="subcellular location">
    <subcellularLocation>
        <location evidence="3">Chromosome</location>
        <location evidence="3">Centromere</location>
        <location evidence="3">Kinetochore</location>
    </subcellularLocation>
    <subcellularLocation>
        <location evidence="2">Cytoplasm</location>
        <location evidence="2">Cytoskeleton</location>
        <location evidence="2">Spindle</location>
    </subcellularLocation>
    <subcellularLocation>
        <location evidence="1">Nucleus</location>
    </subcellularLocation>
</comment>
<dbReference type="AlphaFoldDB" id="A0A9P8V6B2"/>
<dbReference type="PANTHER" id="PTHR28036:SF1">
    <property type="entry name" value="DASH COMPLEX SUBUNIT DAD2"/>
    <property type="match status" value="1"/>
</dbReference>
<dbReference type="Pfam" id="PF08654">
    <property type="entry name" value="DASH_Dad2"/>
    <property type="match status" value="1"/>
</dbReference>
<evidence type="ECO:0000256" key="12">
    <source>
        <dbReference type="ARBA" id="ARBA00022838"/>
    </source>
</evidence>
<evidence type="ECO:0000256" key="4">
    <source>
        <dbReference type="ARBA" id="ARBA00005501"/>
    </source>
</evidence>
<evidence type="ECO:0000256" key="8">
    <source>
        <dbReference type="ARBA" id="ARBA00022618"/>
    </source>
</evidence>